<keyword evidence="1" id="KW-0560">Oxidoreductase</keyword>
<dbReference type="GO" id="GO:0044281">
    <property type="term" value="P:small molecule metabolic process"/>
    <property type="evidence" value="ECO:0007669"/>
    <property type="project" value="UniProtKB-ARBA"/>
</dbReference>
<dbReference type="SUPFAM" id="SSF52518">
    <property type="entry name" value="Thiamin diphosphate-binding fold (THDP-binding)"/>
    <property type="match status" value="1"/>
</dbReference>
<evidence type="ECO:0000256" key="1">
    <source>
        <dbReference type="ARBA" id="ARBA00023002"/>
    </source>
</evidence>
<accession>A0A5B0WUE7</accession>
<dbReference type="PANTHER" id="PTHR48084">
    <property type="entry name" value="2-OXOGLUTARATE OXIDOREDUCTASE SUBUNIT KORB-RELATED"/>
    <property type="match status" value="1"/>
</dbReference>
<organism evidence="3 4">
    <name type="scientific">Pseudohalioglobus sediminis</name>
    <dbReference type="NCBI Taxonomy" id="2606449"/>
    <lineage>
        <taxon>Bacteria</taxon>
        <taxon>Pseudomonadati</taxon>
        <taxon>Pseudomonadota</taxon>
        <taxon>Gammaproteobacteria</taxon>
        <taxon>Cellvibrionales</taxon>
        <taxon>Halieaceae</taxon>
        <taxon>Pseudohalioglobus</taxon>
    </lineage>
</organism>
<proteinExistence type="predicted"/>
<dbReference type="EMBL" id="VTUX01000007">
    <property type="protein sequence ID" value="KAA1189489.1"/>
    <property type="molecule type" value="Genomic_DNA"/>
</dbReference>
<sequence>MNEPLQLKPRDYKSAVKPIWCPGCGHFSVLNALTKAFAALGIDKDDTVLVSGIGCSSRLPAYVDSYGFHSVHGRGLAIAQGLKVARPDLTVIALGGDGDGFSIGGNHFIHACRRNVNMTYIAMDNEVYGMTKGQASPTTASDWDHSKLTPHGPGVRPFKPAALALASGAPWIARGYSGNPNQTARLIAEAVEHPGFSFVHVLSQCITFCPEQTDWKSIVHEREEAPVADADEAARLFLHEDGFQTGVLYNAQRETWPPAAPDVKSNDLTLGFKI</sequence>
<evidence type="ECO:0000313" key="3">
    <source>
        <dbReference type="EMBL" id="KAA1189489.1"/>
    </source>
</evidence>
<comment type="caution">
    <text evidence="3">The sequence shown here is derived from an EMBL/GenBank/DDBJ whole genome shotgun (WGS) entry which is preliminary data.</text>
</comment>
<dbReference type="RefSeq" id="WP_149612100.1">
    <property type="nucleotide sequence ID" value="NZ_VTUX01000007.1"/>
</dbReference>
<dbReference type="InterPro" id="IPR051457">
    <property type="entry name" value="2-oxoacid:Fd_oxidoreductase"/>
</dbReference>
<protein>
    <submittedName>
        <fullName evidence="3">2-oxoacid:ferredoxin oxidoreductase subunit beta</fullName>
    </submittedName>
</protein>
<dbReference type="InterPro" id="IPR011766">
    <property type="entry name" value="TPP_enzyme_TPP-bd"/>
</dbReference>
<dbReference type="InterPro" id="IPR029061">
    <property type="entry name" value="THDP-binding"/>
</dbReference>
<evidence type="ECO:0000313" key="4">
    <source>
        <dbReference type="Proteomes" id="UP000323708"/>
    </source>
</evidence>
<dbReference type="PANTHER" id="PTHR48084:SF4">
    <property type="entry name" value="2-OXOGLUTARATE OXIDOREDUCTASE SUBUNIT KORB"/>
    <property type="match status" value="1"/>
</dbReference>
<feature type="domain" description="Thiamine pyrophosphate enzyme TPP-binding" evidence="2">
    <location>
        <begin position="53"/>
        <end position="201"/>
    </location>
</feature>
<gene>
    <name evidence="3" type="ORF">F0M18_14105</name>
</gene>
<dbReference type="CDD" id="cd03375">
    <property type="entry name" value="TPP_OGFOR"/>
    <property type="match status" value="1"/>
</dbReference>
<name>A0A5B0WUE7_9GAMM</name>
<dbReference type="GO" id="GO:0016625">
    <property type="term" value="F:oxidoreductase activity, acting on the aldehyde or oxo group of donors, iron-sulfur protein as acceptor"/>
    <property type="evidence" value="ECO:0007669"/>
    <property type="project" value="UniProtKB-ARBA"/>
</dbReference>
<dbReference type="Gene3D" id="3.40.50.970">
    <property type="match status" value="1"/>
</dbReference>
<dbReference type="Proteomes" id="UP000323708">
    <property type="component" value="Unassembled WGS sequence"/>
</dbReference>
<dbReference type="AlphaFoldDB" id="A0A5B0WUE7"/>
<dbReference type="GO" id="GO:0045333">
    <property type="term" value="P:cellular respiration"/>
    <property type="evidence" value="ECO:0007669"/>
    <property type="project" value="UniProtKB-ARBA"/>
</dbReference>
<evidence type="ECO:0000259" key="2">
    <source>
        <dbReference type="Pfam" id="PF02775"/>
    </source>
</evidence>
<keyword evidence="4" id="KW-1185">Reference proteome</keyword>
<dbReference type="GO" id="GO:0030976">
    <property type="term" value="F:thiamine pyrophosphate binding"/>
    <property type="evidence" value="ECO:0007669"/>
    <property type="project" value="InterPro"/>
</dbReference>
<dbReference type="Pfam" id="PF02775">
    <property type="entry name" value="TPP_enzyme_C"/>
    <property type="match status" value="1"/>
</dbReference>
<reference evidence="3 4" key="1">
    <citation type="submission" date="2019-09" db="EMBL/GenBank/DDBJ databases">
        <authorList>
            <person name="Chen X.-Y."/>
        </authorList>
    </citation>
    <scope>NUCLEOTIDE SEQUENCE [LARGE SCALE GENOMIC DNA]</scope>
    <source>
        <strain evidence="3 4">NY5</strain>
    </source>
</reference>